<accession>A0ACD1GBE4</accession>
<sequence length="2540" mass="277441">MHSQAPSTPPPPPIPIAVLGVSCRLPGEVRTPAEFWRFCCQARSAWSPISPASRFDPGAYYHPNPDRAGTTHAQGGHFLSEDLARFDASFFGMTEEEAMATDPQQRLMLECAYEGLENANLVRRLYSSRLGDGERVGVFAAGSASDYELHSFRDLQSTTSFQVSGCAASFLSNRISHFFNFTGPSVTIDTACSSSLSALHLACQSLRSGECTHALVGGCHLNLTPDSFISFSLSRLFSDSGRCYPFDSRGESGYGRGEGAGCVVLKRLDDAIRDGDPIRAVVMNTGMNQDGHTQGVGVPNSAAQRTLMEDLYRAARINPLEVGYVEAHGTGTRVGDPLEARALYEFFGRGRTEPLWIGSIKSNFGHAEGASGVISLIKTVLMLEKDFILPNCDFQTARSDIPLEEWNLQVPTRLVAWPKGKPYASVNNFGLGGTNAHVILTKAPARNGNCLSMIKSHNSKRHPQRGPLRFFALSGHDSTAVSRQAQTLARYVEQHPLAYDSHFMDSVAHTLSKRSLNMPWRYAVSARSATTLVNRLAANTVRPRRAREPPMIGFIFTGQGSQWHAMARGLSEIYPVFGKAIMEAEAHLAAMGADFSLTEELSRDEQTCQFSRPSIGQAASTAIQIALTNLLRSWSIHPTAVIGHSSGEIAASYAAGVFNLQDAISLAYYRGLAAEALRNRFPDAKGGMLVIGATLDEVERLIEEVTHGRVSVACLNSPHSITIAGSIEGIAQAQEIATKQSLFNRRLAVDVGYHCFQMELVASEYERRITKLKPSQSTTAFYSSTRSCRLDGLELQYQYWLESFVSPTKFSDGLFSLLSEGTSQPQISCLIEVGPSATLEGPVKDILQSLSDDSKVEYFPTLRRRHDAGEMVHDLAASLFSRGVPIDVCAVNHREPSMANLPDTLQDFPPYSWDHSKRFWRKSRVAENVLRPQAPRHDLIGLRLAEGNDLEPQWRVLLRADDHPWIRQHRFQNKNLFPFAGFVAMAIEAALQEAMQHRTSYDDVSLAEISVGKGLLVPDSVPVEVVISLRPRPEGSTQSSNAWKEFRVMSWAEERGWEENCRGLISVQSTVSNPVNGARLSTDRAWLFARSLSDIGDPCRSVVDRDYLYEELRRWGVDYGTLFQGLHDCTSGGGRGKAMALVPDVVAAMPHNHATDTQIHPVTLDIIFQVIWLTLGAGTNGLHWASLPTFIKSITIQRQGKTKSGDKLEIFGSRSERKLAKQASEHHVWACCDGSSAPIVQIEGLVMTPVQDSVPLPVTTRAERELVYALRNVSTLDLMTQQQFNRYLRPDEPASMAQSQKARILAQGSAWCLANIRPLVPSKMHTKALEALLQPLDLQEKPPAIDMLDSLGPSGLILSKLCDKKPQALQGELDLPSLIDKHGGLGEYTLDLPSLHQVYEAVAKAIDILASQSPSLSILEIGSITCGPASQILQRLGGGPTGRSARFSSYVRAMPRTSLFSWSGQRLKDWGNLVGHMPVARPGDVPLQTSPTVNYDVVILCSNPSSEHCIIQSLTQARMLLKPSGKLMIVEETMAHLLSPPLYLLSILGDKKHISPPKSSDEWRGVLQDSGFSGVDLAYNPAELSSAESATIILSTAIDRSKGLAGRSVTIVVPPNLQWFPLSDLVTMVESMTGRAPRIQAVSDDTPIEDLCIFLGAVESPLLSQLTPQLYECLHTVLTSSRALLWVLQRSDNDAIGTMATGLARTIRSESGSCVITLDTDFSSNTPAGDVIDPIARVMQKAFVQDTVDGMDQEYVYRDGVITVPRIYPDEAMNREIYRNENETRITGQSFHQHDRPLKLAIEEFGDLSSLHFQDDLLLDDPLGQDDVEIEVHFVGLNFKDVMHANNQIHVPGGFGIECSGIVVGIGRQVSRFQIGDRVCAISEGSFANRVRCRASSAWCIPDAMTLDVAATIPVVFCTALFSLHRVAKLTKGESILIHAGAGGVGQAAIVLAQARGAHVYATVGSPEKKAFLIERYKLREDDIFFSRDVSFVESVRLATGGRGVDVVLNSLAGDALRSSLTCLAPFGRFIELGKKDIMSNSYLQLAPFDLNISFTSVDLSVFSKDRPELLQSVFAEVFDLFQQGVVKPTSLSSTKYDLANIESAFQMLQSGRSMGKLVVDLENKDAEVKAVTRNLRKAGLSPEHTYVIIGGSGGLGRSILTWFADQGAQYLVAVYTRDSSLEKMQTLVTELSSRGVVIQPFKCDIGHESQVAALFDQGIRDLPPVAGVVHSAMVLRDVLFENMTFEDYEAVIRPKVHGVLNLHAALEKCNAPLEFFVALSSVAGIVGNKGQAAYSAASTFLDSFSYLQTARGRPFTSIDLAPVWDTGVLAGDAHKRQQVQATFAHNGINQAEFLRLLECAIFQKPQADGKDTTAPRHHILTGLAVPADANARNQMEWPKDPKFAFLVAGSSSTASASSTERSRADPTVDAKASPKSLAEVLAAVSSRTDAQETIETALVQKLSAVVMCPVEDIDRAKSIAVCGVDSLSAIGIRKWIVRELDAPLSLFEIMNSPSVRVLARLCLEKARLRCLVELGGGSR</sequence>
<organism evidence="1 2">
    <name type="scientific">Aspergillus brunneoviolaceus CBS 621.78</name>
    <dbReference type="NCBI Taxonomy" id="1450534"/>
    <lineage>
        <taxon>Eukaryota</taxon>
        <taxon>Fungi</taxon>
        <taxon>Dikarya</taxon>
        <taxon>Ascomycota</taxon>
        <taxon>Pezizomycotina</taxon>
        <taxon>Eurotiomycetes</taxon>
        <taxon>Eurotiomycetidae</taxon>
        <taxon>Eurotiales</taxon>
        <taxon>Aspergillaceae</taxon>
        <taxon>Aspergillus</taxon>
        <taxon>Aspergillus subgen. Circumdati</taxon>
    </lineage>
</organism>
<dbReference type="EMBL" id="KZ825336">
    <property type="protein sequence ID" value="RAH46587.1"/>
    <property type="molecule type" value="Genomic_DNA"/>
</dbReference>
<protein>
    <submittedName>
        <fullName evidence="1">Polyketide synthase module</fullName>
    </submittedName>
</protein>
<proteinExistence type="predicted"/>
<evidence type="ECO:0000313" key="1">
    <source>
        <dbReference type="EMBL" id="RAH46587.1"/>
    </source>
</evidence>
<reference evidence="1" key="1">
    <citation type="submission" date="2018-02" db="EMBL/GenBank/DDBJ databases">
        <title>The genomes of Aspergillus section Nigri reveals drivers in fungal speciation.</title>
        <authorList>
            <consortium name="DOE Joint Genome Institute"/>
            <person name="Vesth T.C."/>
            <person name="Nybo J."/>
            <person name="Theobald S."/>
            <person name="Brandl J."/>
            <person name="Frisvad J.C."/>
            <person name="Nielsen K.F."/>
            <person name="Lyhne E.K."/>
            <person name="Kogle M.E."/>
            <person name="Kuo A."/>
            <person name="Riley R."/>
            <person name="Clum A."/>
            <person name="Nolan M."/>
            <person name="Lipzen A."/>
            <person name="Salamov A."/>
            <person name="Henrissat B."/>
            <person name="Wiebenga A."/>
            <person name="De vries R.P."/>
            <person name="Grigoriev I.V."/>
            <person name="Mortensen U.H."/>
            <person name="Andersen M.R."/>
            <person name="Baker S.E."/>
        </authorList>
    </citation>
    <scope>NUCLEOTIDE SEQUENCE</scope>
    <source>
        <strain evidence="1">CBS 621.78</strain>
    </source>
</reference>
<keyword evidence="2" id="KW-1185">Reference proteome</keyword>
<name>A0ACD1GBE4_9EURO</name>
<gene>
    <name evidence="1" type="ORF">BO95DRAFT_494788</name>
</gene>
<dbReference type="Proteomes" id="UP000249057">
    <property type="component" value="Unassembled WGS sequence"/>
</dbReference>
<evidence type="ECO:0000313" key="2">
    <source>
        <dbReference type="Proteomes" id="UP000249057"/>
    </source>
</evidence>